<evidence type="ECO:0000313" key="2">
    <source>
        <dbReference type="EMBL" id="CAG5098703.1"/>
    </source>
</evidence>
<accession>A0ABN7SIK7</accession>
<evidence type="ECO:0000256" key="1">
    <source>
        <dbReference type="SAM" id="SignalP"/>
    </source>
</evidence>
<organism evidence="2 3">
    <name type="scientific">Oikopleura dioica</name>
    <name type="common">Tunicate</name>
    <dbReference type="NCBI Taxonomy" id="34765"/>
    <lineage>
        <taxon>Eukaryota</taxon>
        <taxon>Metazoa</taxon>
        <taxon>Chordata</taxon>
        <taxon>Tunicata</taxon>
        <taxon>Appendicularia</taxon>
        <taxon>Copelata</taxon>
        <taxon>Oikopleuridae</taxon>
        <taxon>Oikopleura</taxon>
    </lineage>
</organism>
<gene>
    <name evidence="2" type="ORF">OKIOD_LOCUS7458</name>
</gene>
<sequence>MRASSSIILLIGLAVGKLCCYRGVCPTPKRCNACLTALWNPQGNVARSTKLLCTKFWGDKCDKTSKTSPCHHFSPLRVFAAKEQEEGGWSPWNCFKNGNDRCIADSNTDCTCEDPVLSSRLTAEKFDSQLSGLALEYPQKQIVCNTLKQLSEYTRVKYHSSYDEYCDTAGWYAVNSNFNFARG</sequence>
<keyword evidence="3" id="KW-1185">Reference proteome</keyword>
<proteinExistence type="predicted"/>
<dbReference type="EMBL" id="OU015569">
    <property type="protein sequence ID" value="CAG5098703.1"/>
    <property type="molecule type" value="Genomic_DNA"/>
</dbReference>
<name>A0ABN7SIK7_OIKDI</name>
<dbReference type="Proteomes" id="UP001158576">
    <property type="component" value="Chromosome XSR"/>
</dbReference>
<protein>
    <submittedName>
        <fullName evidence="2">Oidioi.mRNA.OKI2018_I69.XSR.g15900.t1.cds</fullName>
    </submittedName>
</protein>
<feature type="chain" id="PRO_5045980157" evidence="1">
    <location>
        <begin position="17"/>
        <end position="183"/>
    </location>
</feature>
<feature type="signal peptide" evidence="1">
    <location>
        <begin position="1"/>
        <end position="16"/>
    </location>
</feature>
<evidence type="ECO:0000313" key="3">
    <source>
        <dbReference type="Proteomes" id="UP001158576"/>
    </source>
</evidence>
<reference evidence="2 3" key="1">
    <citation type="submission" date="2021-04" db="EMBL/GenBank/DDBJ databases">
        <authorList>
            <person name="Bliznina A."/>
        </authorList>
    </citation>
    <scope>NUCLEOTIDE SEQUENCE [LARGE SCALE GENOMIC DNA]</scope>
</reference>
<keyword evidence="1" id="KW-0732">Signal</keyword>